<dbReference type="AlphaFoldDB" id="A0A4R7ETJ7"/>
<accession>A0A4R7ETJ7</accession>
<evidence type="ECO:0000313" key="2">
    <source>
        <dbReference type="Proteomes" id="UP000295215"/>
    </source>
</evidence>
<evidence type="ECO:0000313" key="1">
    <source>
        <dbReference type="EMBL" id="TDS57195.1"/>
    </source>
</evidence>
<proteinExistence type="predicted"/>
<keyword evidence="2" id="KW-1185">Reference proteome</keyword>
<gene>
    <name evidence="1" type="ORF">C8P70_1167</name>
</gene>
<dbReference type="InterPro" id="IPR011050">
    <property type="entry name" value="Pectin_lyase_fold/virulence"/>
</dbReference>
<dbReference type="PROSITE" id="PS51257">
    <property type="entry name" value="PROKAR_LIPOPROTEIN"/>
    <property type="match status" value="1"/>
</dbReference>
<evidence type="ECO:0008006" key="3">
    <source>
        <dbReference type="Google" id="ProtNLM"/>
    </source>
</evidence>
<sequence length="499" mass="56255">MKTLKHVCFTLVIICLSISCRKDIDFEPMSDSLTFSKDTVYLDTVFTNIKSAVYTLKAYNNSTKNIYIPKVGLANGEQSYYKLMIDGISGKTFENIEVLAKDSIYIFIETSIDFDKTRDKSYLYTDQIQFLGGAKPQNIELVSLVRDAYFLYPKKDLNGITEQIDVSKNKKENGFWLTENHPTAGNTLHLTNKKPYVIYGFAAIPEGKKLIIDQGAELFFYNNSGLIAKKNSSIEANGTIEEPIVFTGNRLEYSYRYLPGQWRGIWLQETSKSSLNNLIVTNTDIGLIAENTLDLNLYNVQIYNSVQYGLLAINAQINGKNLITANAGISTMALQEGGNYSFIHSSLVNYWNAPDQTSLLIENKAETSLGSYTFENCLIYSSASTSFNIHSDEANIQKFKFKNNLFKDLSNRTMSYTFPYNYNDSTYYADNFILTNQNSGKVVFADINRNKYQPTDQSSSILGKAGIKTAQKVPNDLSGKLRSSEPDFGAYQHINTMQE</sequence>
<dbReference type="EMBL" id="SOAG01000016">
    <property type="protein sequence ID" value="TDS57195.1"/>
    <property type="molecule type" value="Genomic_DNA"/>
</dbReference>
<dbReference type="Proteomes" id="UP000295215">
    <property type="component" value="Unassembled WGS sequence"/>
</dbReference>
<dbReference type="SUPFAM" id="SSF51126">
    <property type="entry name" value="Pectin lyase-like"/>
    <property type="match status" value="1"/>
</dbReference>
<dbReference type="OrthoDB" id="1111178at2"/>
<dbReference type="RefSeq" id="WP_133712769.1">
    <property type="nucleotide sequence ID" value="NZ_SOAG01000016.1"/>
</dbReference>
<reference evidence="1 2" key="1">
    <citation type="submission" date="2019-03" db="EMBL/GenBank/DDBJ databases">
        <title>Genomic Encyclopedia of Archaeal and Bacterial Type Strains, Phase II (KMG-II): from individual species to whole genera.</title>
        <authorList>
            <person name="Goeker M."/>
        </authorList>
    </citation>
    <scope>NUCLEOTIDE SEQUENCE [LARGE SCALE GENOMIC DNA]</scope>
    <source>
        <strain evidence="1 2">DSM 28213</strain>
    </source>
</reference>
<comment type="caution">
    <text evidence="1">The sequence shown here is derived from an EMBL/GenBank/DDBJ whole genome shotgun (WGS) entry which is preliminary data.</text>
</comment>
<name>A0A4R7ETJ7_9FLAO</name>
<protein>
    <recommendedName>
        <fullName evidence="3">Parallel beta helix pectate lyase-like protein</fullName>
    </recommendedName>
</protein>
<organism evidence="1 2">
    <name type="scientific">Myroides indicus</name>
    <dbReference type="NCBI Taxonomy" id="1323422"/>
    <lineage>
        <taxon>Bacteria</taxon>
        <taxon>Pseudomonadati</taxon>
        <taxon>Bacteroidota</taxon>
        <taxon>Flavobacteriia</taxon>
        <taxon>Flavobacteriales</taxon>
        <taxon>Flavobacteriaceae</taxon>
        <taxon>Myroides</taxon>
    </lineage>
</organism>